<dbReference type="GO" id="GO:0006302">
    <property type="term" value="P:double-strand break repair"/>
    <property type="evidence" value="ECO:0007669"/>
    <property type="project" value="TreeGrafter"/>
</dbReference>
<feature type="domain" description="RecF/RecN/SMC N-terminal" evidence="1">
    <location>
        <begin position="4"/>
        <end position="351"/>
    </location>
</feature>
<dbReference type="KEGG" id="tdn:Suden_0690"/>
<evidence type="ECO:0000259" key="1">
    <source>
        <dbReference type="Pfam" id="PF02463"/>
    </source>
</evidence>
<accession>Q30Q67</accession>
<dbReference type="RefSeq" id="WP_011372323.1">
    <property type="nucleotide sequence ID" value="NC_007575.1"/>
</dbReference>
<sequence length="550" mass="64186">MRVQKAELKYFKFHKDLTVDFNAKSLLIYGENGTGKSSIYEALYSNFYHQKRLDKDIASKVQETYRSRGCEAETLKVNIILDEDKVLNCNADELSDFSVLTRKTQPQNIIGIDPSIYFANEKVLNRLTKENFYIALNDTLFEHFPQMKSPVTDKNENYHFKRFAQFGNLDTLKNKIIDEIGNDDATAIRAKFEEMLKLENDLLQLVFENYFPLKEINEVIEKFDESFKISFSITPAHSGNSDILEFNPPVIKIKIDDIECNGKPSQHFNEAKLKLISVAIYFALAKKYEEKRDGFKLLVLDDFLTSLDMANRKLIMKYILEEFQDYQKLILTHNLQFFNMARKMINLDSEEANQWKVQKLFVHDHQAFLYDKDISYLTDAKGSLSTGDEYSAGNFIRKEFERIITEFEQLLELGRVEELQNIIDTLKSEDKHYIRSHKVTNRFYQSVQKILDDSTKNEQVKINCIKSSFNPLNKTEIEFTEKIQNADGTISNETIKALIKRGEFYKNFILNPTSHDDANAEIYKKECENAINILQFLNKIITNLKGTKYE</sequence>
<dbReference type="Gene3D" id="3.40.50.300">
    <property type="entry name" value="P-loop containing nucleotide triphosphate hydrolases"/>
    <property type="match status" value="1"/>
</dbReference>
<keyword evidence="4" id="KW-1185">Reference proteome</keyword>
<dbReference type="eggNOG" id="COG1195">
    <property type="taxonomic scope" value="Bacteria"/>
</dbReference>
<dbReference type="SUPFAM" id="SSF52540">
    <property type="entry name" value="P-loop containing nucleoside triphosphate hydrolases"/>
    <property type="match status" value="1"/>
</dbReference>
<evidence type="ECO:0000313" key="4">
    <source>
        <dbReference type="Proteomes" id="UP000002714"/>
    </source>
</evidence>
<reference evidence="3 4" key="2">
    <citation type="journal article" date="2008" name="Appl. Environ. Microbiol.">
        <title>Genome of the epsilonproteobacterial chemolithoautotroph Sulfurimonas denitrificans.</title>
        <authorList>
            <person name="Sievert S.M."/>
            <person name="Scott K.M."/>
            <person name="Klotz M.G."/>
            <person name="Chain P.S.G."/>
            <person name="Hauser L.J."/>
            <person name="Hemp J."/>
            <person name="Huegler M."/>
            <person name="Land M."/>
            <person name="Lapidus A."/>
            <person name="Larimer F.W."/>
            <person name="Lucas S."/>
            <person name="Malfatti S.A."/>
            <person name="Meyer F."/>
            <person name="Paulsen I.T."/>
            <person name="Ren Q."/>
            <person name="Simon J."/>
            <person name="Bailey K."/>
            <person name="Diaz E."/>
            <person name="Fitzpatrick K.A."/>
            <person name="Glover B."/>
            <person name="Gwatney N."/>
            <person name="Korajkic A."/>
            <person name="Long A."/>
            <person name="Mobberley J.M."/>
            <person name="Pantry S.N."/>
            <person name="Pazder G."/>
            <person name="Peterson S."/>
            <person name="Quintanilla J.D."/>
            <person name="Sprinkle R."/>
            <person name="Stephens J."/>
            <person name="Thomas P."/>
            <person name="Vaughn R."/>
            <person name="Weber M.J."/>
            <person name="Wooten L.L."/>
        </authorList>
    </citation>
    <scope>NUCLEOTIDE SEQUENCE [LARGE SCALE GENOMIC DNA]</scope>
    <source>
        <strain evidence="4">ATCC 33889 / DSM 1251</strain>
        <strain evidence="3">DSM 1251</strain>
    </source>
</reference>
<protein>
    <recommendedName>
        <fullName evidence="1">RecF/RecN/SMC N-terminal domain-containing protein</fullName>
    </recommendedName>
</protein>
<organism evidence="3 4">
    <name type="scientific">Sulfurimonas denitrificans (strain ATCC 33889 / DSM 1251)</name>
    <name type="common">Thiomicrospira denitrificans (strain ATCC 33889 / DSM 1251)</name>
    <dbReference type="NCBI Taxonomy" id="326298"/>
    <lineage>
        <taxon>Bacteria</taxon>
        <taxon>Pseudomonadati</taxon>
        <taxon>Campylobacterota</taxon>
        <taxon>Epsilonproteobacteria</taxon>
        <taxon>Campylobacterales</taxon>
        <taxon>Sulfurimonadaceae</taxon>
        <taxon>Sulfurimonas</taxon>
    </lineage>
</organism>
<dbReference type="KEGG" id="tdn:Suden_1587"/>
<name>Q30Q67_SULDN</name>
<dbReference type="EMBL" id="CP000153">
    <property type="protein sequence ID" value="ABB43969.1"/>
    <property type="molecule type" value="Genomic_DNA"/>
</dbReference>
<dbReference type="InterPro" id="IPR003395">
    <property type="entry name" value="RecF/RecN/SMC_N"/>
</dbReference>
<dbReference type="EMBL" id="CP000153">
    <property type="protein sequence ID" value="ABB44864.1"/>
    <property type="molecule type" value="Genomic_DNA"/>
</dbReference>
<dbReference type="PANTHER" id="PTHR32182">
    <property type="entry name" value="DNA REPLICATION AND REPAIR PROTEIN RECF"/>
    <property type="match status" value="1"/>
</dbReference>
<reference evidence="3" key="1">
    <citation type="submission" date="2007-11" db="EMBL/GenBank/DDBJ databases">
        <title>Complete sequence of Sulfurimonas denitrificans ATCC 33889.</title>
        <authorList>
            <consortium name="US DOE Joint Genome Institute"/>
            <person name="Copeland A."/>
            <person name="Lucas S."/>
            <person name="Lapidus A."/>
            <person name="Barry K."/>
            <person name="Detter J.C."/>
            <person name="Glavina T."/>
            <person name="Hammon N."/>
            <person name="Israni S."/>
            <person name="Pitluck S."/>
            <person name="Chain P."/>
            <person name="Malfatti S."/>
            <person name="Shin M."/>
            <person name="Vergez L."/>
            <person name="Schmutz J."/>
            <person name="Larimer F."/>
            <person name="Land M."/>
            <person name="Kyrpides N."/>
            <person name="Lykidis A."/>
            <person name="Richardson P."/>
        </authorList>
    </citation>
    <scope>NUCLEOTIDE SEQUENCE</scope>
    <source>
        <strain>DSM 1251</strain>
    </source>
</reference>
<dbReference type="AlphaFoldDB" id="Q30Q67"/>
<proteinExistence type="predicted"/>
<dbReference type="Proteomes" id="UP000002714">
    <property type="component" value="Chromosome"/>
</dbReference>
<dbReference type="PANTHER" id="PTHR32182:SF0">
    <property type="entry name" value="DNA REPLICATION AND REPAIR PROTEIN RECF"/>
    <property type="match status" value="1"/>
</dbReference>
<dbReference type="OrthoDB" id="7877292at2"/>
<dbReference type="GO" id="GO:0000731">
    <property type="term" value="P:DNA synthesis involved in DNA repair"/>
    <property type="evidence" value="ECO:0007669"/>
    <property type="project" value="TreeGrafter"/>
</dbReference>
<dbReference type="HOGENOM" id="CLU_030788_0_0_7"/>
<dbReference type="Pfam" id="PF02463">
    <property type="entry name" value="SMC_N"/>
    <property type="match status" value="1"/>
</dbReference>
<evidence type="ECO:0000313" key="2">
    <source>
        <dbReference type="EMBL" id="ABB43969.1"/>
    </source>
</evidence>
<dbReference type="STRING" id="326298.Suden_0690"/>
<evidence type="ECO:0000313" key="3">
    <source>
        <dbReference type="EMBL" id="ABB44864.1"/>
    </source>
</evidence>
<dbReference type="InterPro" id="IPR027417">
    <property type="entry name" value="P-loop_NTPase"/>
</dbReference>
<gene>
    <name evidence="2" type="ordered locus">Suden_0690</name>
    <name evidence="3" type="ordered locus">Suden_1587</name>
</gene>